<dbReference type="AlphaFoldDB" id="A0A511R0D6"/>
<evidence type="ECO:0000313" key="3">
    <source>
        <dbReference type="Proteomes" id="UP000321197"/>
    </source>
</evidence>
<dbReference type="Proteomes" id="UP000321197">
    <property type="component" value="Unassembled WGS sequence"/>
</dbReference>
<reference evidence="2 3" key="1">
    <citation type="submission" date="2019-07" db="EMBL/GenBank/DDBJ databases">
        <title>Whole genome shotgun sequence of Meiothermus hypogaeus NBRC 106114.</title>
        <authorList>
            <person name="Hosoyama A."/>
            <person name="Uohara A."/>
            <person name="Ohji S."/>
            <person name="Ichikawa N."/>
        </authorList>
    </citation>
    <scope>NUCLEOTIDE SEQUENCE [LARGE SCALE GENOMIC DNA]</scope>
    <source>
        <strain evidence="2 3">NBRC 106114</strain>
    </source>
</reference>
<keyword evidence="1" id="KW-0812">Transmembrane</keyword>
<accession>A0A511R0D6</accession>
<keyword evidence="1" id="KW-0472">Membrane</keyword>
<feature type="transmembrane region" description="Helical" evidence="1">
    <location>
        <begin position="35"/>
        <end position="54"/>
    </location>
</feature>
<sequence>MPEETPMEMRARLEREARAERERLRAGQKARLESLVVFGVVLVLFLGVALAFLFPRYEAIQTCYSSVRAELGSSVNPLFPGFWRDLRALKSENGTQSLESFVDTTDNRGASIRQPYRCTFRYGAPASFAINFQ</sequence>
<organism evidence="2 3">
    <name type="scientific">Meiothermus hypogaeus NBRC 106114</name>
    <dbReference type="NCBI Taxonomy" id="1227553"/>
    <lineage>
        <taxon>Bacteria</taxon>
        <taxon>Thermotogati</taxon>
        <taxon>Deinococcota</taxon>
        <taxon>Deinococci</taxon>
        <taxon>Thermales</taxon>
        <taxon>Thermaceae</taxon>
        <taxon>Meiothermus</taxon>
    </lineage>
</organism>
<comment type="caution">
    <text evidence="2">The sequence shown here is derived from an EMBL/GenBank/DDBJ whole genome shotgun (WGS) entry which is preliminary data.</text>
</comment>
<keyword evidence="1" id="KW-1133">Transmembrane helix</keyword>
<protein>
    <submittedName>
        <fullName evidence="2">Uncharacterized protein</fullName>
    </submittedName>
</protein>
<evidence type="ECO:0000313" key="2">
    <source>
        <dbReference type="EMBL" id="GEM82767.1"/>
    </source>
</evidence>
<gene>
    <name evidence="2" type="ORF">MHY01S_09330</name>
</gene>
<dbReference type="EMBL" id="BJXL01000020">
    <property type="protein sequence ID" value="GEM82767.1"/>
    <property type="molecule type" value="Genomic_DNA"/>
</dbReference>
<evidence type="ECO:0000256" key="1">
    <source>
        <dbReference type="SAM" id="Phobius"/>
    </source>
</evidence>
<name>A0A511R0D6_9DEIN</name>
<dbReference type="RefSeq" id="WP_119341437.1">
    <property type="nucleotide sequence ID" value="NZ_BJXL01000020.1"/>
</dbReference>
<proteinExistence type="predicted"/>